<dbReference type="PANTHER" id="PTHR18934">
    <property type="entry name" value="ATP-DEPENDENT RNA HELICASE"/>
    <property type="match status" value="1"/>
</dbReference>
<dbReference type="GO" id="GO:0000462">
    <property type="term" value="P:maturation of SSU-rRNA from tricistronic rRNA transcript (SSU-rRNA, 5.8S rRNA, LSU-rRNA)"/>
    <property type="evidence" value="ECO:0007669"/>
    <property type="project" value="EnsemblFungi"/>
</dbReference>
<evidence type="ECO:0000313" key="11">
    <source>
        <dbReference type="EMBL" id="CDK28348.1"/>
    </source>
</evidence>
<dbReference type="PROSITE" id="PS51192">
    <property type="entry name" value="HELICASE_ATP_BIND_1"/>
    <property type="match status" value="1"/>
</dbReference>
<dbReference type="InterPro" id="IPR002464">
    <property type="entry name" value="DNA/RNA_helicase_DEAH_CS"/>
</dbReference>
<evidence type="ECO:0000259" key="9">
    <source>
        <dbReference type="PROSITE" id="PS51192"/>
    </source>
</evidence>
<dbReference type="InterPro" id="IPR011709">
    <property type="entry name" value="DEAD-box_helicase_OB_fold"/>
</dbReference>
<feature type="compositionally biased region" description="Basic residues" evidence="8">
    <location>
        <begin position="1"/>
        <end position="10"/>
    </location>
</feature>
<feature type="compositionally biased region" description="Acidic residues" evidence="8">
    <location>
        <begin position="46"/>
        <end position="57"/>
    </location>
</feature>
<dbReference type="PANTHER" id="PTHR18934:SF118">
    <property type="entry name" value="ATP-DEPENDENT RNA HELICASE DHX33"/>
    <property type="match status" value="1"/>
</dbReference>
<dbReference type="InterPro" id="IPR027417">
    <property type="entry name" value="P-loop_NTPase"/>
</dbReference>
<sequence>MAVKTKRFNAKKVFGKEPPSSPARERPSKRISTAPKAGAKVVDFYSGEEDDDDDDDEPKSTQIGFSNDELQKTARSLLQVRESLPVYKVKDELLKRILAEKVSILIGETGSGKSTQIPQFLIPHNKRSIAVTQPRRVAAINLATRVAQENGSRLGARVGYSVRFDNRANSSTRLKYLTDGMLLRELMIDPKLSNYSTIIIDEAHERTVLTDLLIGFLKGLLYDKRKNDKEFRIIIMSATLDAERFSKFFDNAPILFVEGKMYPVNRFYLGEPSEDIVDSTIRTVMTINQSEQQGDVLCFLPGQEEIDKAVSSLQKIAPQLPRTVPLLMPLPLYAALPTTQQTKIFNPVKSHERKVILATNIAETSITVPGIKYVVDSGLRKVKVWRHSLGISTLLTMPISQASATQRTGRAGRESSGKCYRLYTEDDYLKLAEQTEAEIMRSDIISSVLMLKKLGVDDILNWNWLQNPGKESMVFALQQLYSLAALNDSGQITDLGRKMAVLPLSPHLSAVLLTAYEMHSLVPVIDITACLSVDNLVLNPAYDRRDEVNEKRRAACILGRKYGDLVMLKELLDIFLDISDTQEKKQWCRDLDLSYKGFKNVIRVRQQLREYMDNLLRTKRDGPSIFELEGETVDEFTGEVKYERTLDVSTLLKPFIRGFISNTAIGMPDRSYRTIGSGQLVAIHPSSLLFSQKLEAIMYIEHVYTTRGYSRKVSSIELSWLQEAAPHLLGRRMAVDG</sequence>
<keyword evidence="12" id="KW-1185">Reference proteome</keyword>
<dbReference type="RefSeq" id="XP_022460338.1">
    <property type="nucleotide sequence ID" value="XM_022601054.1"/>
</dbReference>
<dbReference type="Gene3D" id="1.20.120.1080">
    <property type="match status" value="1"/>
</dbReference>
<reference evidence="11" key="2">
    <citation type="submission" date="2014-02" db="EMBL/GenBank/DDBJ databases">
        <title>Complete DNA sequence of /Kuraishia capsulata/ illustrates novel genomic features among budding yeasts (/Saccharomycotina/).</title>
        <authorList>
            <person name="Morales L."/>
            <person name="Noel B."/>
            <person name="Porcel B."/>
            <person name="Marcet-Houben M."/>
            <person name="Hullo M-F."/>
            <person name="Sacerdot C."/>
            <person name="Tekaia F."/>
            <person name="Leh-Louis V."/>
            <person name="Despons L."/>
            <person name="Khanna V."/>
            <person name="Aury J-M."/>
            <person name="Barbe V."/>
            <person name="Couloux A."/>
            <person name="Labadie K."/>
            <person name="Pelletier E."/>
            <person name="Souciet J-L."/>
            <person name="Boekhout T."/>
            <person name="Gabaldon T."/>
            <person name="Wincker P."/>
            <person name="Dujon B."/>
        </authorList>
    </citation>
    <scope>NUCLEOTIDE SEQUENCE</scope>
    <source>
        <strain evidence="11">CBS 1993</strain>
    </source>
</reference>
<dbReference type="SMART" id="SM00847">
    <property type="entry name" value="HA2"/>
    <property type="match status" value="1"/>
</dbReference>
<dbReference type="InterPro" id="IPR001650">
    <property type="entry name" value="Helicase_C-like"/>
</dbReference>
<evidence type="ECO:0000256" key="2">
    <source>
        <dbReference type="ARBA" id="ARBA00012552"/>
    </source>
</evidence>
<dbReference type="CDD" id="cd18791">
    <property type="entry name" value="SF2_C_RHA"/>
    <property type="match status" value="1"/>
</dbReference>
<evidence type="ECO:0000313" key="12">
    <source>
        <dbReference type="Proteomes" id="UP000019384"/>
    </source>
</evidence>
<keyword evidence="6" id="KW-0067">ATP-binding</keyword>
<dbReference type="PROSITE" id="PS51194">
    <property type="entry name" value="HELICASE_CTER"/>
    <property type="match status" value="1"/>
</dbReference>
<dbReference type="Pfam" id="PF04408">
    <property type="entry name" value="WHD_HA2"/>
    <property type="match status" value="1"/>
</dbReference>
<dbReference type="OrthoDB" id="10253254at2759"/>
<reference evidence="11" key="1">
    <citation type="submission" date="2013-12" db="EMBL/GenBank/DDBJ databases">
        <authorList>
            <person name="Genoscope - CEA"/>
        </authorList>
    </citation>
    <scope>NUCLEOTIDE SEQUENCE</scope>
    <source>
        <strain evidence="11">CBS 1993</strain>
    </source>
</reference>
<dbReference type="CDD" id="cd17917">
    <property type="entry name" value="DEXHc_RHA-like"/>
    <property type="match status" value="1"/>
</dbReference>
<accession>W6MPT5</accession>
<keyword evidence="4" id="KW-0378">Hydrolase</keyword>
<protein>
    <recommendedName>
        <fullName evidence="2">RNA helicase</fullName>
        <ecNumber evidence="2">3.6.4.13</ecNumber>
    </recommendedName>
</protein>
<dbReference type="Proteomes" id="UP000019384">
    <property type="component" value="Unassembled WGS sequence"/>
</dbReference>
<dbReference type="Pfam" id="PF21010">
    <property type="entry name" value="HA2_C"/>
    <property type="match status" value="1"/>
</dbReference>
<feature type="region of interest" description="Disordered" evidence="8">
    <location>
        <begin position="1"/>
        <end position="63"/>
    </location>
</feature>
<gene>
    <name evidence="11" type="ORF">KUCA_T00004330001</name>
</gene>
<feature type="domain" description="Helicase C-terminal" evidence="10">
    <location>
        <begin position="280"/>
        <end position="455"/>
    </location>
</feature>
<proteinExistence type="inferred from homology"/>
<evidence type="ECO:0000256" key="5">
    <source>
        <dbReference type="ARBA" id="ARBA00022806"/>
    </source>
</evidence>
<evidence type="ECO:0000256" key="8">
    <source>
        <dbReference type="SAM" id="MobiDB-lite"/>
    </source>
</evidence>
<dbReference type="GO" id="GO:0005524">
    <property type="term" value="F:ATP binding"/>
    <property type="evidence" value="ECO:0007669"/>
    <property type="project" value="UniProtKB-KW"/>
</dbReference>
<evidence type="ECO:0000259" key="10">
    <source>
        <dbReference type="PROSITE" id="PS51194"/>
    </source>
</evidence>
<dbReference type="InterPro" id="IPR014001">
    <property type="entry name" value="Helicase_ATP-bd"/>
</dbReference>
<dbReference type="STRING" id="1382522.W6MPT5"/>
<dbReference type="GO" id="GO:0032040">
    <property type="term" value="C:small-subunit processome"/>
    <property type="evidence" value="ECO:0007669"/>
    <property type="project" value="EnsemblFungi"/>
</dbReference>
<dbReference type="HOGENOM" id="CLU_001832_5_11_1"/>
<dbReference type="GO" id="GO:0003724">
    <property type="term" value="F:RNA helicase activity"/>
    <property type="evidence" value="ECO:0007669"/>
    <property type="project" value="UniProtKB-EC"/>
</dbReference>
<dbReference type="GO" id="GO:0045943">
    <property type="term" value="P:positive regulation of transcription by RNA polymerase I"/>
    <property type="evidence" value="ECO:0007669"/>
    <property type="project" value="TreeGrafter"/>
</dbReference>
<dbReference type="FunFam" id="3.40.50.300:FF:000578">
    <property type="entry name" value="probable ATP-dependent RNA helicase DHX35"/>
    <property type="match status" value="1"/>
</dbReference>
<evidence type="ECO:0000256" key="7">
    <source>
        <dbReference type="ARBA" id="ARBA00047984"/>
    </source>
</evidence>
<dbReference type="PROSITE" id="PS00690">
    <property type="entry name" value="DEAH_ATP_HELICASE"/>
    <property type="match status" value="1"/>
</dbReference>
<dbReference type="GO" id="GO:0042802">
    <property type="term" value="F:identical protein binding"/>
    <property type="evidence" value="ECO:0007669"/>
    <property type="project" value="EnsemblFungi"/>
</dbReference>
<dbReference type="SUPFAM" id="SSF52540">
    <property type="entry name" value="P-loop containing nucleoside triphosphate hydrolases"/>
    <property type="match status" value="1"/>
</dbReference>
<dbReference type="InterPro" id="IPR007502">
    <property type="entry name" value="Helicase-assoc_dom"/>
</dbReference>
<evidence type="ECO:0000256" key="6">
    <source>
        <dbReference type="ARBA" id="ARBA00022840"/>
    </source>
</evidence>
<comment type="similarity">
    <text evidence="1">Belongs to the DEAD box helicase family. DEAH subfamily.</text>
</comment>
<keyword evidence="3" id="KW-0547">Nucleotide-binding</keyword>
<dbReference type="FunFam" id="3.40.50.300:FF:000145">
    <property type="entry name" value="probable ATP-dependent RNA helicase DHX40"/>
    <property type="match status" value="1"/>
</dbReference>
<evidence type="ECO:0000256" key="1">
    <source>
        <dbReference type="ARBA" id="ARBA00008792"/>
    </source>
</evidence>
<dbReference type="Pfam" id="PF07717">
    <property type="entry name" value="OB_NTP_bind"/>
    <property type="match status" value="1"/>
</dbReference>
<feature type="domain" description="Helicase ATP-binding" evidence="9">
    <location>
        <begin position="94"/>
        <end position="258"/>
    </location>
</feature>
<organism evidence="11 12">
    <name type="scientific">Kuraishia capsulata CBS 1993</name>
    <dbReference type="NCBI Taxonomy" id="1382522"/>
    <lineage>
        <taxon>Eukaryota</taxon>
        <taxon>Fungi</taxon>
        <taxon>Dikarya</taxon>
        <taxon>Ascomycota</taxon>
        <taxon>Saccharomycotina</taxon>
        <taxon>Pichiomycetes</taxon>
        <taxon>Pichiales</taxon>
        <taxon>Pichiaceae</taxon>
        <taxon>Kuraishia</taxon>
    </lineage>
</organism>
<dbReference type="Pfam" id="PF00271">
    <property type="entry name" value="Helicase_C"/>
    <property type="match status" value="1"/>
</dbReference>
<evidence type="ECO:0000256" key="4">
    <source>
        <dbReference type="ARBA" id="ARBA00022801"/>
    </source>
</evidence>
<comment type="catalytic activity">
    <reaction evidence="7">
        <text>ATP + H2O = ADP + phosphate + H(+)</text>
        <dbReference type="Rhea" id="RHEA:13065"/>
        <dbReference type="ChEBI" id="CHEBI:15377"/>
        <dbReference type="ChEBI" id="CHEBI:15378"/>
        <dbReference type="ChEBI" id="CHEBI:30616"/>
        <dbReference type="ChEBI" id="CHEBI:43474"/>
        <dbReference type="ChEBI" id="CHEBI:456216"/>
        <dbReference type="EC" id="3.6.4.13"/>
    </reaction>
</comment>
<dbReference type="GeneID" id="34521726"/>
<dbReference type="Gene3D" id="3.40.50.300">
    <property type="entry name" value="P-loop containing nucleotide triphosphate hydrolases"/>
    <property type="match status" value="2"/>
</dbReference>
<keyword evidence="5" id="KW-0347">Helicase</keyword>
<evidence type="ECO:0000256" key="3">
    <source>
        <dbReference type="ARBA" id="ARBA00022741"/>
    </source>
</evidence>
<dbReference type="Pfam" id="PF00270">
    <property type="entry name" value="DEAD"/>
    <property type="match status" value="1"/>
</dbReference>
<dbReference type="GO" id="GO:0016787">
    <property type="term" value="F:hydrolase activity"/>
    <property type="evidence" value="ECO:0007669"/>
    <property type="project" value="UniProtKB-KW"/>
</dbReference>
<dbReference type="InterPro" id="IPR048333">
    <property type="entry name" value="HA2_WH"/>
</dbReference>
<dbReference type="SMART" id="SM00487">
    <property type="entry name" value="DEXDc"/>
    <property type="match status" value="1"/>
</dbReference>
<dbReference type="GO" id="GO:0003725">
    <property type="term" value="F:double-stranded RNA binding"/>
    <property type="evidence" value="ECO:0007669"/>
    <property type="project" value="TreeGrafter"/>
</dbReference>
<dbReference type="AlphaFoldDB" id="W6MPT5"/>
<name>W6MPT5_9ASCO</name>
<dbReference type="SMART" id="SM00490">
    <property type="entry name" value="HELICc"/>
    <property type="match status" value="1"/>
</dbReference>
<dbReference type="InterPro" id="IPR011545">
    <property type="entry name" value="DEAD/DEAH_box_helicase_dom"/>
</dbReference>
<dbReference type="EMBL" id="HG793129">
    <property type="protein sequence ID" value="CDK28348.1"/>
    <property type="molecule type" value="Genomic_DNA"/>
</dbReference>
<dbReference type="EC" id="3.6.4.13" evidence="2"/>